<sequence length="252" mass="28426">MDEQVEEPENEVEIQRDNEGQVTYPESEMEIKDDTNEDQIVDIGSTVVKEDAIDSHLAKSLQELLAAFNITNDRLAVIDTDITAIRNQVEQLVSVQQQQQFKGPPDGTNPVPTEERRSSRRKSSAKHVPTPYEAPLTIQCPMQLKPTGLFGQSGAYCPTEIYSCHAVAPDVLVVHWRVLDENVLHCIAGFEIYVDDQLRSICFSNKRRTALIGNIDLQKHHHITLQVTSQLDTDGTCKRTAQWAPAFFLYHT</sequence>
<evidence type="ECO:0000313" key="2">
    <source>
        <dbReference type="EnsemblMetazoa" id="AMAM009161-PA"/>
    </source>
</evidence>
<proteinExistence type="predicted"/>
<reference evidence="3" key="1">
    <citation type="submission" date="2013-09" db="EMBL/GenBank/DDBJ databases">
        <title>The Genome Sequence of Anopheles maculatus species B.</title>
        <authorList>
            <consortium name="The Broad Institute Genomics Platform"/>
            <person name="Neafsey D.E."/>
            <person name="Besansky N."/>
            <person name="Howell P."/>
            <person name="Walton C."/>
            <person name="Young S.K."/>
            <person name="Zeng Q."/>
            <person name="Gargeya S."/>
            <person name="Fitzgerald M."/>
            <person name="Haas B."/>
            <person name="Abouelleil A."/>
            <person name="Allen A.W."/>
            <person name="Alvarado L."/>
            <person name="Arachchi H.M."/>
            <person name="Berlin A.M."/>
            <person name="Chapman S.B."/>
            <person name="Gainer-Dewar J."/>
            <person name="Goldberg J."/>
            <person name="Griggs A."/>
            <person name="Gujja S."/>
            <person name="Hansen M."/>
            <person name="Howarth C."/>
            <person name="Imamovic A."/>
            <person name="Ireland A."/>
            <person name="Larimer J."/>
            <person name="McCowan C."/>
            <person name="Murphy C."/>
            <person name="Pearson M."/>
            <person name="Poon T.W."/>
            <person name="Priest M."/>
            <person name="Roberts A."/>
            <person name="Saif S."/>
            <person name="Shea T."/>
            <person name="Sisk P."/>
            <person name="Sykes S."/>
            <person name="Wortman J."/>
            <person name="Nusbaum C."/>
            <person name="Birren B."/>
        </authorList>
    </citation>
    <scope>NUCLEOTIDE SEQUENCE [LARGE SCALE GENOMIC DNA]</scope>
    <source>
        <strain evidence="3">maculatus3</strain>
    </source>
</reference>
<feature type="region of interest" description="Disordered" evidence="1">
    <location>
        <begin position="1"/>
        <end position="25"/>
    </location>
</feature>
<organism evidence="2 3">
    <name type="scientific">Anopheles maculatus</name>
    <dbReference type="NCBI Taxonomy" id="74869"/>
    <lineage>
        <taxon>Eukaryota</taxon>
        <taxon>Metazoa</taxon>
        <taxon>Ecdysozoa</taxon>
        <taxon>Arthropoda</taxon>
        <taxon>Hexapoda</taxon>
        <taxon>Insecta</taxon>
        <taxon>Pterygota</taxon>
        <taxon>Neoptera</taxon>
        <taxon>Endopterygota</taxon>
        <taxon>Diptera</taxon>
        <taxon>Nematocera</taxon>
        <taxon>Culicoidea</taxon>
        <taxon>Culicidae</taxon>
        <taxon>Anophelinae</taxon>
        <taxon>Anopheles</taxon>
        <taxon>Anopheles maculatus group</taxon>
    </lineage>
</organism>
<dbReference type="EnsemblMetazoa" id="AMAM009161-RA">
    <property type="protein sequence ID" value="AMAM009161-PA"/>
    <property type="gene ID" value="AMAM009161"/>
</dbReference>
<reference evidence="2" key="2">
    <citation type="submission" date="2020-05" db="UniProtKB">
        <authorList>
            <consortium name="EnsemblMetazoa"/>
        </authorList>
    </citation>
    <scope>IDENTIFICATION</scope>
    <source>
        <strain evidence="2">maculatus3</strain>
    </source>
</reference>
<feature type="compositionally biased region" description="Acidic residues" evidence="1">
    <location>
        <begin position="1"/>
        <end position="12"/>
    </location>
</feature>
<keyword evidence="3" id="KW-1185">Reference proteome</keyword>
<dbReference type="AlphaFoldDB" id="A0A182SLI9"/>
<dbReference type="Proteomes" id="UP000075901">
    <property type="component" value="Unassembled WGS sequence"/>
</dbReference>
<feature type="region of interest" description="Disordered" evidence="1">
    <location>
        <begin position="96"/>
        <end position="129"/>
    </location>
</feature>
<evidence type="ECO:0000256" key="1">
    <source>
        <dbReference type="SAM" id="MobiDB-lite"/>
    </source>
</evidence>
<name>A0A182SLI9_9DIPT</name>
<accession>A0A182SLI9</accession>
<dbReference type="VEuPathDB" id="VectorBase:AMAM009161"/>
<evidence type="ECO:0000313" key="3">
    <source>
        <dbReference type="Proteomes" id="UP000075901"/>
    </source>
</evidence>
<protein>
    <submittedName>
        <fullName evidence="2">Uncharacterized protein</fullName>
    </submittedName>
</protein>